<feature type="transmembrane region" description="Helical" evidence="5">
    <location>
        <begin position="223"/>
        <end position="244"/>
    </location>
</feature>
<sequence length="253" mass="27736">MLDNKPPNQSPKNEAVLHSGGKKLFFNKEYIGEFVYGGIDGAITTFAVVAGAEGASLGISVVIILGLANLIADGFSMSVGNFFSTKAEKDNFDKHRQLEYWEIENLREKEVQEIREIYSAKGFSGELLEQVVEVITADKDVWVDTMMKEELDMVRGEKTPYKTAGVTFISFIVVGAVPLLSYVFMSDDTSNINSQLFIYSCILTAVALSIVGALKSLVTEKNVIIGILETLLLGGIAAFLAYYVGDVLEKMFL</sequence>
<evidence type="ECO:0000256" key="5">
    <source>
        <dbReference type="SAM" id="Phobius"/>
    </source>
</evidence>
<dbReference type="RefSeq" id="WP_093304424.1">
    <property type="nucleotide sequence ID" value="NZ_FOOH01000010.1"/>
</dbReference>
<dbReference type="Proteomes" id="UP000199116">
    <property type="component" value="Unassembled WGS sequence"/>
</dbReference>
<dbReference type="InterPro" id="IPR008217">
    <property type="entry name" value="Ccc1_fam"/>
</dbReference>
<feature type="transmembrane region" description="Helical" evidence="5">
    <location>
        <begin position="196"/>
        <end position="214"/>
    </location>
</feature>
<dbReference type="EMBL" id="FOOH01000010">
    <property type="protein sequence ID" value="SFF82498.1"/>
    <property type="molecule type" value="Genomic_DNA"/>
</dbReference>
<gene>
    <name evidence="6" type="ORF">SAMN04488033_11070</name>
</gene>
<dbReference type="PANTHER" id="PTHR31851">
    <property type="entry name" value="FE(2+)/MN(2+) TRANSPORTER PCL1"/>
    <property type="match status" value="1"/>
</dbReference>
<keyword evidence="7" id="KW-1185">Reference proteome</keyword>
<keyword evidence="3 5" id="KW-1133">Transmembrane helix</keyword>
<keyword evidence="4 5" id="KW-0472">Membrane</keyword>
<accession>A0A1I2LV62</accession>
<name>A0A1I2LV62_9FLAO</name>
<evidence type="ECO:0000313" key="7">
    <source>
        <dbReference type="Proteomes" id="UP000199116"/>
    </source>
</evidence>
<dbReference type="GO" id="GO:0005384">
    <property type="term" value="F:manganese ion transmembrane transporter activity"/>
    <property type="evidence" value="ECO:0007669"/>
    <property type="project" value="InterPro"/>
</dbReference>
<evidence type="ECO:0000256" key="4">
    <source>
        <dbReference type="ARBA" id="ARBA00023136"/>
    </source>
</evidence>
<organism evidence="6 7">
    <name type="scientific">Salegentibacter agarivorans</name>
    <dbReference type="NCBI Taxonomy" id="345907"/>
    <lineage>
        <taxon>Bacteria</taxon>
        <taxon>Pseudomonadati</taxon>
        <taxon>Bacteroidota</taxon>
        <taxon>Flavobacteriia</taxon>
        <taxon>Flavobacteriales</taxon>
        <taxon>Flavobacteriaceae</taxon>
        <taxon>Salegentibacter</taxon>
    </lineage>
</organism>
<dbReference type="GO" id="GO:0030026">
    <property type="term" value="P:intracellular manganese ion homeostasis"/>
    <property type="evidence" value="ECO:0007669"/>
    <property type="project" value="InterPro"/>
</dbReference>
<reference evidence="7" key="1">
    <citation type="submission" date="2016-10" db="EMBL/GenBank/DDBJ databases">
        <authorList>
            <person name="Varghese N."/>
            <person name="Submissions S."/>
        </authorList>
    </citation>
    <scope>NUCLEOTIDE SEQUENCE [LARGE SCALE GENOMIC DNA]</scope>
    <source>
        <strain evidence="7">DSM 23515</strain>
    </source>
</reference>
<evidence type="ECO:0000256" key="2">
    <source>
        <dbReference type="ARBA" id="ARBA00022692"/>
    </source>
</evidence>
<dbReference type="AlphaFoldDB" id="A0A1I2LV62"/>
<comment type="subcellular location">
    <subcellularLocation>
        <location evidence="1">Endomembrane system</location>
        <topology evidence="1">Multi-pass membrane protein</topology>
    </subcellularLocation>
</comment>
<protein>
    <submittedName>
        <fullName evidence="6">Predicted Fe2+/Mn2+ transporter, VIT1/CCC1 family</fullName>
    </submittedName>
</protein>
<proteinExistence type="predicted"/>
<evidence type="ECO:0000313" key="6">
    <source>
        <dbReference type="EMBL" id="SFF82498.1"/>
    </source>
</evidence>
<keyword evidence="2 5" id="KW-0812">Transmembrane</keyword>
<dbReference type="Pfam" id="PF01988">
    <property type="entry name" value="VIT1"/>
    <property type="match status" value="1"/>
</dbReference>
<evidence type="ECO:0000256" key="1">
    <source>
        <dbReference type="ARBA" id="ARBA00004127"/>
    </source>
</evidence>
<feature type="transmembrane region" description="Helical" evidence="5">
    <location>
        <begin position="163"/>
        <end position="184"/>
    </location>
</feature>
<dbReference type="GO" id="GO:0012505">
    <property type="term" value="C:endomembrane system"/>
    <property type="evidence" value="ECO:0007669"/>
    <property type="project" value="UniProtKB-SubCell"/>
</dbReference>
<evidence type="ECO:0000256" key="3">
    <source>
        <dbReference type="ARBA" id="ARBA00022989"/>
    </source>
</evidence>